<reference evidence="1 2" key="2">
    <citation type="journal article" date="2022" name="Mol. Ecol. Resour.">
        <title>The genomes of chicory, endive, great burdock and yacon provide insights into Asteraceae paleo-polyploidization history and plant inulin production.</title>
        <authorList>
            <person name="Fan W."/>
            <person name="Wang S."/>
            <person name="Wang H."/>
            <person name="Wang A."/>
            <person name="Jiang F."/>
            <person name="Liu H."/>
            <person name="Zhao H."/>
            <person name="Xu D."/>
            <person name="Zhang Y."/>
        </authorList>
    </citation>
    <scope>NUCLEOTIDE SEQUENCE [LARGE SCALE GENOMIC DNA]</scope>
    <source>
        <strain evidence="2">cv. Yunnan</strain>
        <tissue evidence="1">Leaves</tissue>
    </source>
</reference>
<comment type="caution">
    <text evidence="1">The sequence shown here is derived from an EMBL/GenBank/DDBJ whole genome shotgun (WGS) entry which is preliminary data.</text>
</comment>
<dbReference type="EMBL" id="CM042025">
    <property type="protein sequence ID" value="KAI3807528.1"/>
    <property type="molecule type" value="Genomic_DNA"/>
</dbReference>
<reference evidence="2" key="1">
    <citation type="journal article" date="2022" name="Mol. Ecol. Resour.">
        <title>The genomes of chicory, endive, great burdock and yacon provide insights into Asteraceae palaeo-polyploidization history and plant inulin production.</title>
        <authorList>
            <person name="Fan W."/>
            <person name="Wang S."/>
            <person name="Wang H."/>
            <person name="Wang A."/>
            <person name="Jiang F."/>
            <person name="Liu H."/>
            <person name="Zhao H."/>
            <person name="Xu D."/>
            <person name="Zhang Y."/>
        </authorList>
    </citation>
    <scope>NUCLEOTIDE SEQUENCE [LARGE SCALE GENOMIC DNA]</scope>
    <source>
        <strain evidence="2">cv. Yunnan</strain>
    </source>
</reference>
<gene>
    <name evidence="1" type="ORF">L1987_23458</name>
</gene>
<keyword evidence="2" id="KW-1185">Reference proteome</keyword>
<dbReference type="Proteomes" id="UP001056120">
    <property type="component" value="Linkage Group LG08"/>
</dbReference>
<name>A0ACB9IJ16_9ASTR</name>
<accession>A0ACB9IJ16</accession>
<sequence>MYSLRCAVLDRHHCRSYVLREGEPPARLVAPASRNPDLSLQRNPKYVAATCYCISYFHNYSGSLLPLVNHHATPILNLSFANGVNVLDNNNYYLSDTNMVCKVEAYLPLSQEGFVNLKFYFKNLDSRCV</sequence>
<protein>
    <submittedName>
        <fullName evidence="1">Uncharacterized protein</fullName>
    </submittedName>
</protein>
<evidence type="ECO:0000313" key="1">
    <source>
        <dbReference type="EMBL" id="KAI3807528.1"/>
    </source>
</evidence>
<proteinExistence type="predicted"/>
<organism evidence="1 2">
    <name type="scientific">Smallanthus sonchifolius</name>
    <dbReference type="NCBI Taxonomy" id="185202"/>
    <lineage>
        <taxon>Eukaryota</taxon>
        <taxon>Viridiplantae</taxon>
        <taxon>Streptophyta</taxon>
        <taxon>Embryophyta</taxon>
        <taxon>Tracheophyta</taxon>
        <taxon>Spermatophyta</taxon>
        <taxon>Magnoliopsida</taxon>
        <taxon>eudicotyledons</taxon>
        <taxon>Gunneridae</taxon>
        <taxon>Pentapetalae</taxon>
        <taxon>asterids</taxon>
        <taxon>campanulids</taxon>
        <taxon>Asterales</taxon>
        <taxon>Asteraceae</taxon>
        <taxon>Asteroideae</taxon>
        <taxon>Heliantheae alliance</taxon>
        <taxon>Millerieae</taxon>
        <taxon>Smallanthus</taxon>
    </lineage>
</organism>
<evidence type="ECO:0000313" key="2">
    <source>
        <dbReference type="Proteomes" id="UP001056120"/>
    </source>
</evidence>